<dbReference type="Proteomes" id="UP000265775">
    <property type="component" value="Unassembled WGS sequence"/>
</dbReference>
<protein>
    <submittedName>
        <fullName evidence="3">Uncharacterized protein</fullName>
    </submittedName>
</protein>
<dbReference type="AlphaFoldDB" id="A0A133L9A2"/>
<comment type="caution">
    <text evidence="3">The sequence shown here is derived from an EMBL/GenBank/DDBJ whole genome shotgun (WGS) entry which is preliminary data.</text>
</comment>
<accession>A0A133L9A2</accession>
<evidence type="ECO:0000256" key="2">
    <source>
        <dbReference type="SAM" id="Phobius"/>
    </source>
</evidence>
<evidence type="ECO:0000256" key="1">
    <source>
        <dbReference type="SAM" id="MobiDB-lite"/>
    </source>
</evidence>
<reference evidence="3 4" key="1">
    <citation type="submission" date="2018-08" db="EMBL/GenBank/DDBJ databases">
        <title>A genome reference for cultivated species of the human gut microbiota.</title>
        <authorList>
            <person name="Zou Y."/>
            <person name="Xue W."/>
            <person name="Luo G."/>
        </authorList>
    </citation>
    <scope>NUCLEOTIDE SEQUENCE [LARGE SCALE GENOMIC DNA]</scope>
    <source>
        <strain evidence="3 4">AF11-12</strain>
    </source>
</reference>
<gene>
    <name evidence="3" type="ORF">DWV59_10305</name>
</gene>
<feature type="transmembrane region" description="Helical" evidence="2">
    <location>
        <begin position="16"/>
        <end position="34"/>
    </location>
</feature>
<dbReference type="RefSeq" id="WP_007057314.1">
    <property type="nucleotide sequence ID" value="NZ_AP022868.1"/>
</dbReference>
<sequence>MDLISQYLASPEFAEAIGNVVVIAIMATAAGIDWKIYGRKTRRRTPPSIDTPQRRRRAAQRRTIPAGHIDE</sequence>
<dbReference type="EMBL" id="QSAR01000015">
    <property type="protein sequence ID" value="RGW63233.1"/>
    <property type="molecule type" value="Genomic_DNA"/>
</dbReference>
<keyword evidence="2" id="KW-0812">Transmembrane</keyword>
<name>A0A133L9A2_BIFLN</name>
<evidence type="ECO:0000313" key="3">
    <source>
        <dbReference type="EMBL" id="RGW63233.1"/>
    </source>
</evidence>
<organism evidence="3 4">
    <name type="scientific">Bifidobacterium longum</name>
    <dbReference type="NCBI Taxonomy" id="216816"/>
    <lineage>
        <taxon>Bacteria</taxon>
        <taxon>Bacillati</taxon>
        <taxon>Actinomycetota</taxon>
        <taxon>Actinomycetes</taxon>
        <taxon>Bifidobacteriales</taxon>
        <taxon>Bifidobacteriaceae</taxon>
        <taxon>Bifidobacterium</taxon>
    </lineage>
</organism>
<feature type="region of interest" description="Disordered" evidence="1">
    <location>
        <begin position="42"/>
        <end position="71"/>
    </location>
</feature>
<keyword evidence="2" id="KW-1133">Transmembrane helix</keyword>
<proteinExistence type="predicted"/>
<evidence type="ECO:0000313" key="4">
    <source>
        <dbReference type="Proteomes" id="UP000265775"/>
    </source>
</evidence>
<keyword evidence="2" id="KW-0472">Membrane</keyword>